<organism evidence="1 2">
    <name type="scientific">Schistosoma mattheei</name>
    <dbReference type="NCBI Taxonomy" id="31246"/>
    <lineage>
        <taxon>Eukaryota</taxon>
        <taxon>Metazoa</taxon>
        <taxon>Spiralia</taxon>
        <taxon>Lophotrochozoa</taxon>
        <taxon>Platyhelminthes</taxon>
        <taxon>Trematoda</taxon>
        <taxon>Digenea</taxon>
        <taxon>Strigeidida</taxon>
        <taxon>Schistosomatoidea</taxon>
        <taxon>Schistosomatidae</taxon>
        <taxon>Schistosoma</taxon>
    </lineage>
</organism>
<dbReference type="Pfam" id="PF01433">
    <property type="entry name" value="Peptidase_M1"/>
    <property type="match status" value="1"/>
</dbReference>
<protein>
    <submittedName>
        <fullName evidence="1">Uncharacterized protein</fullName>
    </submittedName>
</protein>
<evidence type="ECO:0000313" key="1">
    <source>
        <dbReference type="EMBL" id="VDP67166.1"/>
    </source>
</evidence>
<dbReference type="GO" id="GO:0008270">
    <property type="term" value="F:zinc ion binding"/>
    <property type="evidence" value="ECO:0007669"/>
    <property type="project" value="InterPro"/>
</dbReference>
<dbReference type="InterPro" id="IPR027268">
    <property type="entry name" value="Peptidase_M4/M1_CTD_sf"/>
</dbReference>
<keyword evidence="2" id="KW-1185">Reference proteome</keyword>
<dbReference type="InterPro" id="IPR050344">
    <property type="entry name" value="Peptidase_M1_aminopeptidases"/>
</dbReference>
<dbReference type="GO" id="GO:0070006">
    <property type="term" value="F:metalloaminopeptidase activity"/>
    <property type="evidence" value="ECO:0007669"/>
    <property type="project" value="TreeGrafter"/>
</dbReference>
<dbReference type="InterPro" id="IPR014782">
    <property type="entry name" value="Peptidase_M1_dom"/>
</dbReference>
<gene>
    <name evidence="1" type="ORF">SMTD_LOCUS14908</name>
</gene>
<proteinExistence type="predicted"/>
<dbReference type="PANTHER" id="PTHR11533">
    <property type="entry name" value="PROTEASE M1 ZINC METALLOPROTEASE"/>
    <property type="match status" value="1"/>
</dbReference>
<name>A0A183PKM2_9TREM</name>
<dbReference type="Proteomes" id="UP000269396">
    <property type="component" value="Unassembled WGS sequence"/>
</dbReference>
<dbReference type="GO" id="GO:0043171">
    <property type="term" value="P:peptide catabolic process"/>
    <property type="evidence" value="ECO:0007669"/>
    <property type="project" value="TreeGrafter"/>
</dbReference>
<reference evidence="1 2" key="1">
    <citation type="submission" date="2018-11" db="EMBL/GenBank/DDBJ databases">
        <authorList>
            <consortium name="Pathogen Informatics"/>
        </authorList>
    </citation>
    <scope>NUCLEOTIDE SEQUENCE [LARGE SCALE GENOMIC DNA]</scope>
    <source>
        <strain>Denwood</strain>
        <strain evidence="2">Zambia</strain>
    </source>
</reference>
<dbReference type="STRING" id="31246.A0A183PKM2"/>
<dbReference type="GO" id="GO:0042277">
    <property type="term" value="F:peptide binding"/>
    <property type="evidence" value="ECO:0007669"/>
    <property type="project" value="TreeGrafter"/>
</dbReference>
<dbReference type="AlphaFoldDB" id="A0A183PKM2"/>
<evidence type="ECO:0000313" key="2">
    <source>
        <dbReference type="Proteomes" id="UP000269396"/>
    </source>
</evidence>
<dbReference type="GO" id="GO:0005737">
    <property type="term" value="C:cytoplasm"/>
    <property type="evidence" value="ECO:0007669"/>
    <property type="project" value="TreeGrafter"/>
</dbReference>
<dbReference type="SUPFAM" id="SSF55486">
    <property type="entry name" value="Metalloproteases ('zincins'), catalytic domain"/>
    <property type="match status" value="1"/>
</dbReference>
<sequence>MIAIPNSSITAMENWGLITYDENVMLWDAENGSINTLIDVTFFVSHKLAHQDELFILDELMLALDIDTLMLSRPVIYPANTAIRIITMFDLITYDKVSSVLAVDLLQILYFNFSFYFNDRQRNHDIMQKNDISLNEPAPMNPPDIKAAHTDLPIEVNPPAKEEIKMAIRQIKNGKAAGPDNIPAEALKWTPDLIMKTSTSEGKHGIQWTAQNQLDDTTSEGKHGIQWTAQNQLDDLDFADDLSLLSHTHEQMEIKTASVAAVSASNCVCFKKATQQNFSDV</sequence>
<dbReference type="GO" id="GO:0006508">
    <property type="term" value="P:proteolysis"/>
    <property type="evidence" value="ECO:0007669"/>
    <property type="project" value="TreeGrafter"/>
</dbReference>
<dbReference type="Gene3D" id="1.10.390.10">
    <property type="entry name" value="Neutral Protease Domain 2"/>
    <property type="match status" value="1"/>
</dbReference>
<dbReference type="GO" id="GO:0005615">
    <property type="term" value="C:extracellular space"/>
    <property type="evidence" value="ECO:0007669"/>
    <property type="project" value="TreeGrafter"/>
</dbReference>
<dbReference type="PANTHER" id="PTHR11533:SF294">
    <property type="entry name" value="THYROTROPIN-RELEASING HORMONE-DEGRADING ECTOENZYME"/>
    <property type="match status" value="1"/>
</dbReference>
<dbReference type="GO" id="GO:0016020">
    <property type="term" value="C:membrane"/>
    <property type="evidence" value="ECO:0007669"/>
    <property type="project" value="TreeGrafter"/>
</dbReference>
<accession>A0A183PKM2</accession>
<dbReference type="EMBL" id="UZAL01035201">
    <property type="protein sequence ID" value="VDP67166.1"/>
    <property type="molecule type" value="Genomic_DNA"/>
</dbReference>